<keyword evidence="4" id="KW-1185">Reference proteome</keyword>
<evidence type="ECO:0000256" key="2">
    <source>
        <dbReference type="SAM" id="Phobius"/>
    </source>
</evidence>
<dbReference type="AlphaFoldDB" id="K9ZZI5"/>
<dbReference type="STRING" id="937777.Deipe_1517"/>
<organism evidence="3 4">
    <name type="scientific">Deinococcus peraridilitoris (strain DSM 19664 / LMG 22246 / CIP 109416 / KR-200)</name>
    <dbReference type="NCBI Taxonomy" id="937777"/>
    <lineage>
        <taxon>Bacteria</taxon>
        <taxon>Thermotogati</taxon>
        <taxon>Deinococcota</taxon>
        <taxon>Deinococci</taxon>
        <taxon>Deinococcales</taxon>
        <taxon>Deinococcaceae</taxon>
        <taxon>Deinococcus</taxon>
    </lineage>
</organism>
<gene>
    <name evidence="3" type="ordered locus">Deipe_1517</name>
</gene>
<keyword evidence="2" id="KW-1133">Transmembrane helix</keyword>
<keyword evidence="1" id="KW-0175">Coiled coil</keyword>
<dbReference type="EMBL" id="CP003382">
    <property type="protein sequence ID" value="AFZ67058.1"/>
    <property type="molecule type" value="Genomic_DNA"/>
</dbReference>
<evidence type="ECO:0000256" key="1">
    <source>
        <dbReference type="SAM" id="Coils"/>
    </source>
</evidence>
<keyword evidence="2" id="KW-0472">Membrane</keyword>
<reference evidence="4" key="1">
    <citation type="submission" date="2012-03" db="EMBL/GenBank/DDBJ databases">
        <title>Complete sequence of chromosome of Deinococcus peraridilitoris DSM 19664.</title>
        <authorList>
            <person name="Lucas S."/>
            <person name="Copeland A."/>
            <person name="Lapidus A."/>
            <person name="Glavina del Rio T."/>
            <person name="Dalin E."/>
            <person name="Tice H."/>
            <person name="Bruce D."/>
            <person name="Goodwin L."/>
            <person name="Pitluck S."/>
            <person name="Peters L."/>
            <person name="Mikhailova N."/>
            <person name="Lu M."/>
            <person name="Kyrpides N."/>
            <person name="Mavromatis K."/>
            <person name="Ivanova N."/>
            <person name="Brettin T."/>
            <person name="Detter J.C."/>
            <person name="Han C."/>
            <person name="Larimer F."/>
            <person name="Land M."/>
            <person name="Hauser L."/>
            <person name="Markowitz V."/>
            <person name="Cheng J.-F."/>
            <person name="Hugenholtz P."/>
            <person name="Woyke T."/>
            <person name="Wu D."/>
            <person name="Pukall R."/>
            <person name="Steenblock K."/>
            <person name="Brambilla E."/>
            <person name="Klenk H.-P."/>
            <person name="Eisen J.A."/>
        </authorList>
    </citation>
    <scope>NUCLEOTIDE SEQUENCE [LARGE SCALE GENOMIC DNA]</scope>
    <source>
        <strain evidence="4">DSM 19664 / LMG 22246 / CIP 109416 / KR-200</strain>
    </source>
</reference>
<proteinExistence type="predicted"/>
<name>K9ZZI5_DEIPD</name>
<feature type="transmembrane region" description="Helical" evidence="2">
    <location>
        <begin position="40"/>
        <end position="60"/>
    </location>
</feature>
<sequence length="155" mass="17290">MAVSREEFLAVLALAWLVGSIGALSFQVIRWATRAHNPALYAWAVVMVLCGLLYVLMVSADVPGVLEVLVFLAPSSESLPLLSSIRTMTLAAFLSAGSITLELLARQAERTFRANDRMRVEYARLEVRASELREDFEVMRAALARYETPQEDRDE</sequence>
<keyword evidence="2" id="KW-0812">Transmembrane</keyword>
<feature type="transmembrane region" description="Helical" evidence="2">
    <location>
        <begin position="80"/>
        <end position="104"/>
    </location>
</feature>
<evidence type="ECO:0000313" key="3">
    <source>
        <dbReference type="EMBL" id="AFZ67058.1"/>
    </source>
</evidence>
<dbReference type="PATRIC" id="fig|937777.3.peg.1520"/>
<feature type="coiled-coil region" evidence="1">
    <location>
        <begin position="115"/>
        <end position="142"/>
    </location>
</feature>
<dbReference type="KEGG" id="dpd:Deipe_1517"/>
<feature type="transmembrane region" description="Helical" evidence="2">
    <location>
        <begin position="12"/>
        <end position="33"/>
    </location>
</feature>
<dbReference type="HOGENOM" id="CLU_1692607_0_0_0"/>
<evidence type="ECO:0000313" key="4">
    <source>
        <dbReference type="Proteomes" id="UP000010467"/>
    </source>
</evidence>
<protein>
    <submittedName>
        <fullName evidence="3">Uncharacterized protein</fullName>
    </submittedName>
</protein>
<accession>K9ZZI5</accession>
<dbReference type="RefSeq" id="WP_015235366.1">
    <property type="nucleotide sequence ID" value="NC_019793.1"/>
</dbReference>
<dbReference type="Proteomes" id="UP000010467">
    <property type="component" value="Chromosome"/>
</dbReference>